<evidence type="ECO:0000313" key="3">
    <source>
        <dbReference type="EMBL" id="KAG5835086.1"/>
    </source>
</evidence>
<keyword evidence="1" id="KW-0175">Coiled coil</keyword>
<evidence type="ECO:0000256" key="2">
    <source>
        <dbReference type="SAM" id="MobiDB-lite"/>
    </source>
</evidence>
<dbReference type="GO" id="GO:0005814">
    <property type="term" value="C:centriole"/>
    <property type="evidence" value="ECO:0007669"/>
    <property type="project" value="TreeGrafter"/>
</dbReference>
<feature type="compositionally biased region" description="Low complexity" evidence="2">
    <location>
        <begin position="195"/>
        <end position="207"/>
    </location>
</feature>
<accession>A0A9D3LRE5</accession>
<evidence type="ECO:0000313" key="4">
    <source>
        <dbReference type="Proteomes" id="UP001044222"/>
    </source>
</evidence>
<name>A0A9D3LRE5_ANGAN</name>
<sequence>MATDDSISEDVSGSVALSQDHAENSVGKDSEGSVDSEDALSGPTASEEGRISAQSAQTLEGILTAAAGTVTNKGPITPASNSAQKNRNLHLDVKGSGRSLTTINPSPLETLTALVQEIQNSGGTDPEIWRDCEGRWLQLFELVEKQYRDQILAQHEQYQRQVQLIQDEIKALVQLQNRSRAMQNPDGPLGRGAGDSRSFGSSAAASR</sequence>
<proteinExistence type="predicted"/>
<feature type="region of interest" description="Disordered" evidence="2">
    <location>
        <begin position="181"/>
        <end position="207"/>
    </location>
</feature>
<dbReference type="InterPro" id="IPR026636">
    <property type="entry name" value="MPHOSPH9"/>
</dbReference>
<feature type="non-terminal residue" evidence="3">
    <location>
        <position position="207"/>
    </location>
</feature>
<evidence type="ECO:0000256" key="1">
    <source>
        <dbReference type="SAM" id="Coils"/>
    </source>
</evidence>
<organism evidence="3 4">
    <name type="scientific">Anguilla anguilla</name>
    <name type="common">European freshwater eel</name>
    <name type="synonym">Muraena anguilla</name>
    <dbReference type="NCBI Taxonomy" id="7936"/>
    <lineage>
        <taxon>Eukaryota</taxon>
        <taxon>Metazoa</taxon>
        <taxon>Chordata</taxon>
        <taxon>Craniata</taxon>
        <taxon>Vertebrata</taxon>
        <taxon>Euteleostomi</taxon>
        <taxon>Actinopterygii</taxon>
        <taxon>Neopterygii</taxon>
        <taxon>Teleostei</taxon>
        <taxon>Anguilliformes</taxon>
        <taxon>Anguillidae</taxon>
        <taxon>Anguilla</taxon>
    </lineage>
</organism>
<comment type="caution">
    <text evidence="3">The sequence shown here is derived from an EMBL/GenBank/DDBJ whole genome shotgun (WGS) entry which is preliminary data.</text>
</comment>
<feature type="compositionally biased region" description="Basic and acidic residues" evidence="2">
    <location>
        <begin position="20"/>
        <end position="31"/>
    </location>
</feature>
<dbReference type="PANTHER" id="PTHR14926:SF1">
    <property type="entry name" value="M-PHASE PHOSPHOPROTEIN 9"/>
    <property type="match status" value="1"/>
</dbReference>
<feature type="region of interest" description="Disordered" evidence="2">
    <location>
        <begin position="1"/>
        <end position="57"/>
    </location>
</feature>
<dbReference type="PANTHER" id="PTHR14926">
    <property type="entry name" value="M-PHASE PHOSPHOPROTEIN 9"/>
    <property type="match status" value="1"/>
</dbReference>
<protein>
    <submittedName>
        <fullName evidence="3">Uncharacterized protein</fullName>
    </submittedName>
</protein>
<reference evidence="3" key="1">
    <citation type="submission" date="2021-01" db="EMBL/GenBank/DDBJ databases">
        <title>A chromosome-scale assembly of European eel, Anguilla anguilla.</title>
        <authorList>
            <person name="Henkel C."/>
            <person name="Jong-Raadsen S.A."/>
            <person name="Dufour S."/>
            <person name="Weltzien F.-A."/>
            <person name="Palstra A.P."/>
            <person name="Pelster B."/>
            <person name="Spaink H.P."/>
            <person name="Van Den Thillart G.E."/>
            <person name="Jansen H."/>
            <person name="Zahm M."/>
            <person name="Klopp C."/>
            <person name="Cedric C."/>
            <person name="Louis A."/>
            <person name="Berthelot C."/>
            <person name="Parey E."/>
            <person name="Roest Crollius H."/>
            <person name="Montfort J."/>
            <person name="Robinson-Rechavi M."/>
            <person name="Bucao C."/>
            <person name="Bouchez O."/>
            <person name="Gislard M."/>
            <person name="Lluch J."/>
            <person name="Milhes M."/>
            <person name="Lampietro C."/>
            <person name="Lopez Roques C."/>
            <person name="Donnadieu C."/>
            <person name="Braasch I."/>
            <person name="Desvignes T."/>
            <person name="Postlethwait J."/>
            <person name="Bobe J."/>
            <person name="Guiguen Y."/>
            <person name="Dirks R."/>
        </authorList>
    </citation>
    <scope>NUCLEOTIDE SEQUENCE</scope>
    <source>
        <strain evidence="3">Tag_6206</strain>
        <tissue evidence="3">Liver</tissue>
    </source>
</reference>
<feature type="coiled-coil region" evidence="1">
    <location>
        <begin position="148"/>
        <end position="175"/>
    </location>
</feature>
<dbReference type="AlphaFoldDB" id="A0A9D3LRE5"/>
<dbReference type="Proteomes" id="UP001044222">
    <property type="component" value="Chromosome 15"/>
</dbReference>
<gene>
    <name evidence="3" type="ORF">ANANG_G00268400</name>
</gene>
<dbReference type="EMBL" id="JAFIRN010000015">
    <property type="protein sequence ID" value="KAG5835086.1"/>
    <property type="molecule type" value="Genomic_DNA"/>
</dbReference>
<keyword evidence="4" id="KW-1185">Reference proteome</keyword>